<accession>A0A0C9WWQ1</accession>
<dbReference type="HOGENOM" id="CLU_076654_0_0_1"/>
<organism evidence="1 2">
    <name type="scientific">Laccaria amethystina LaAM-08-1</name>
    <dbReference type="NCBI Taxonomy" id="1095629"/>
    <lineage>
        <taxon>Eukaryota</taxon>
        <taxon>Fungi</taxon>
        <taxon>Dikarya</taxon>
        <taxon>Basidiomycota</taxon>
        <taxon>Agaricomycotina</taxon>
        <taxon>Agaricomycetes</taxon>
        <taxon>Agaricomycetidae</taxon>
        <taxon>Agaricales</taxon>
        <taxon>Agaricineae</taxon>
        <taxon>Hydnangiaceae</taxon>
        <taxon>Laccaria</taxon>
    </lineage>
</organism>
<evidence type="ECO:0000313" key="2">
    <source>
        <dbReference type="Proteomes" id="UP000054477"/>
    </source>
</evidence>
<dbReference type="OrthoDB" id="3028440at2759"/>
<name>A0A0C9WWQ1_9AGAR</name>
<keyword evidence="2" id="KW-1185">Reference proteome</keyword>
<dbReference type="AlphaFoldDB" id="A0A0C9WWQ1"/>
<sequence>MQEECAMEETMDFVTLVSTNQPAVVAPEPIPQSSAAEQQMWNDYMDCEEVFDAGVDPTLEANEERKHMEREATEFDLWQGADFVPEDDTKNCELLLDELEQEDILTELMRNAYLDRPNAADLLDEELGGVRQPKIPDAWLPYESKTMFLLDTLDNLPRLRIPNSLMNVFLWILQEAGARDVPSLYHLRQVQASLRKSTGVPTTQHKSPKGNIYSMNDPRTLVAMDWANPSVCKHICRYPVIPLDGVISEVYHAQKWKDVDPHTLSPMYDAGNCHYYIDELACLRTGKFIIPVRWLEDTDGNVFADAYSVKFDPQV</sequence>
<dbReference type="STRING" id="1095629.A0A0C9WWQ1"/>
<dbReference type="EMBL" id="KN839453">
    <property type="protein sequence ID" value="KIJ89756.1"/>
    <property type="molecule type" value="Genomic_DNA"/>
</dbReference>
<protein>
    <submittedName>
        <fullName evidence="1">Uncharacterized protein</fullName>
    </submittedName>
</protein>
<proteinExistence type="predicted"/>
<dbReference type="Proteomes" id="UP000054477">
    <property type="component" value="Unassembled WGS sequence"/>
</dbReference>
<gene>
    <name evidence="1" type="ORF">K443DRAFT_15814</name>
</gene>
<reference evidence="1 2" key="1">
    <citation type="submission" date="2014-04" db="EMBL/GenBank/DDBJ databases">
        <authorList>
            <consortium name="DOE Joint Genome Institute"/>
            <person name="Kuo A."/>
            <person name="Kohler A."/>
            <person name="Nagy L.G."/>
            <person name="Floudas D."/>
            <person name="Copeland A."/>
            <person name="Barry K.W."/>
            <person name="Cichocki N."/>
            <person name="Veneault-Fourrey C."/>
            <person name="LaButti K."/>
            <person name="Lindquist E.A."/>
            <person name="Lipzen A."/>
            <person name="Lundell T."/>
            <person name="Morin E."/>
            <person name="Murat C."/>
            <person name="Sun H."/>
            <person name="Tunlid A."/>
            <person name="Henrissat B."/>
            <person name="Grigoriev I.V."/>
            <person name="Hibbett D.S."/>
            <person name="Martin F."/>
            <person name="Nordberg H.P."/>
            <person name="Cantor M.N."/>
            <person name="Hua S.X."/>
        </authorList>
    </citation>
    <scope>NUCLEOTIDE SEQUENCE [LARGE SCALE GENOMIC DNA]</scope>
    <source>
        <strain evidence="1 2">LaAM-08-1</strain>
    </source>
</reference>
<reference evidence="2" key="2">
    <citation type="submission" date="2015-01" db="EMBL/GenBank/DDBJ databases">
        <title>Evolutionary Origins and Diversification of the Mycorrhizal Mutualists.</title>
        <authorList>
            <consortium name="DOE Joint Genome Institute"/>
            <consortium name="Mycorrhizal Genomics Consortium"/>
            <person name="Kohler A."/>
            <person name="Kuo A."/>
            <person name="Nagy L.G."/>
            <person name="Floudas D."/>
            <person name="Copeland A."/>
            <person name="Barry K.W."/>
            <person name="Cichocki N."/>
            <person name="Veneault-Fourrey C."/>
            <person name="LaButti K."/>
            <person name="Lindquist E.A."/>
            <person name="Lipzen A."/>
            <person name="Lundell T."/>
            <person name="Morin E."/>
            <person name="Murat C."/>
            <person name="Riley R."/>
            <person name="Ohm R."/>
            <person name="Sun H."/>
            <person name="Tunlid A."/>
            <person name="Henrissat B."/>
            <person name="Grigoriev I.V."/>
            <person name="Hibbett D.S."/>
            <person name="Martin F."/>
        </authorList>
    </citation>
    <scope>NUCLEOTIDE SEQUENCE [LARGE SCALE GENOMIC DNA]</scope>
    <source>
        <strain evidence="2">LaAM-08-1</strain>
    </source>
</reference>
<evidence type="ECO:0000313" key="1">
    <source>
        <dbReference type="EMBL" id="KIJ89756.1"/>
    </source>
</evidence>